<evidence type="ECO:0000259" key="3">
    <source>
        <dbReference type="Pfam" id="PF13439"/>
    </source>
</evidence>
<dbReference type="CDD" id="cd03809">
    <property type="entry name" value="GT4_MtfB-like"/>
    <property type="match status" value="1"/>
</dbReference>
<dbReference type="PANTHER" id="PTHR46401">
    <property type="entry name" value="GLYCOSYLTRANSFERASE WBBK-RELATED"/>
    <property type="match status" value="1"/>
</dbReference>
<dbReference type="PANTHER" id="PTHR46401:SF2">
    <property type="entry name" value="GLYCOSYLTRANSFERASE WBBK-RELATED"/>
    <property type="match status" value="1"/>
</dbReference>
<evidence type="ECO:0000259" key="2">
    <source>
        <dbReference type="Pfam" id="PF00534"/>
    </source>
</evidence>
<reference evidence="4" key="2">
    <citation type="journal article" date="2022" name="Microbiol. Resour. Announc.">
        <title>Metagenome Sequencing to Explore Phylogenomics of Terrestrial Cyanobacteria.</title>
        <authorList>
            <person name="Ward R.D."/>
            <person name="Stajich J.E."/>
            <person name="Johansen J.R."/>
            <person name="Huntemann M."/>
            <person name="Clum A."/>
            <person name="Foster B."/>
            <person name="Foster B."/>
            <person name="Roux S."/>
            <person name="Palaniappan K."/>
            <person name="Varghese N."/>
            <person name="Mukherjee S."/>
            <person name="Reddy T.B.K."/>
            <person name="Daum C."/>
            <person name="Copeland A."/>
            <person name="Chen I.A."/>
            <person name="Ivanova N.N."/>
            <person name="Kyrpides N.C."/>
            <person name="Shapiro N."/>
            <person name="Eloe-Fadrosh E.A."/>
            <person name="Pietrasiak N."/>
        </authorList>
    </citation>
    <scope>NUCLEOTIDE SEQUENCE</scope>
    <source>
        <strain evidence="4">GSE-NOS-MK-12-04C</strain>
    </source>
</reference>
<feature type="domain" description="Glycosyl transferase family 1" evidence="2">
    <location>
        <begin position="190"/>
        <end position="336"/>
    </location>
</feature>
<dbReference type="Proteomes" id="UP000729701">
    <property type="component" value="Unassembled WGS sequence"/>
</dbReference>
<dbReference type="InterPro" id="IPR001296">
    <property type="entry name" value="Glyco_trans_1"/>
</dbReference>
<keyword evidence="1" id="KW-0808">Transferase</keyword>
<name>A0A951UQG7_9CYAN</name>
<evidence type="ECO:0000313" key="5">
    <source>
        <dbReference type="Proteomes" id="UP000729701"/>
    </source>
</evidence>
<evidence type="ECO:0000256" key="1">
    <source>
        <dbReference type="ARBA" id="ARBA00022679"/>
    </source>
</evidence>
<feature type="domain" description="Glycosyltransferase subfamily 4-like N-terminal" evidence="3">
    <location>
        <begin position="27"/>
        <end position="172"/>
    </location>
</feature>
<dbReference type="GO" id="GO:0016757">
    <property type="term" value="F:glycosyltransferase activity"/>
    <property type="evidence" value="ECO:0007669"/>
    <property type="project" value="InterPro"/>
</dbReference>
<organism evidence="4 5">
    <name type="scientific">Cyanomargarita calcarea GSE-NOS-MK-12-04C</name>
    <dbReference type="NCBI Taxonomy" id="2839659"/>
    <lineage>
        <taxon>Bacteria</taxon>
        <taxon>Bacillati</taxon>
        <taxon>Cyanobacteriota</taxon>
        <taxon>Cyanophyceae</taxon>
        <taxon>Nostocales</taxon>
        <taxon>Cyanomargaritaceae</taxon>
        <taxon>Cyanomargarita</taxon>
    </lineage>
</organism>
<dbReference type="AlphaFoldDB" id="A0A951UQG7"/>
<evidence type="ECO:0000313" key="4">
    <source>
        <dbReference type="EMBL" id="MBW4665969.1"/>
    </source>
</evidence>
<dbReference type="SUPFAM" id="SSF53756">
    <property type="entry name" value="UDP-Glycosyltransferase/glycogen phosphorylase"/>
    <property type="match status" value="1"/>
</dbReference>
<dbReference type="Gene3D" id="3.40.50.2000">
    <property type="entry name" value="Glycogen Phosphorylase B"/>
    <property type="match status" value="2"/>
</dbReference>
<proteinExistence type="predicted"/>
<sequence length="375" mass="42910">MKILLIGNYQLDELESMERFTSMLEISLTLFGHQVLVIRPKPWFAKLASSPKVLIKWLAYIDKFILFPATLSEALSWADVVHICEQGYAFYTKYLQNIPHVVTCHDLFPIRSGMGEFSESKTGWTGKILQKMILKGLNKAKKVACVSEQTKSDVMRICSLSDRSVTFIPLGFNYPYSPMPLIEAKLRLQNLGIPPDCRFILHVGANHWYKNRLGVLSIFAIMMLKLKNREFYLVMVGKPMTDEMHQFIKHNHLSQQVIELLNIDNENLRSLYSSATAFLFPSLQEGFGWPIIEAQACGCPVFTSNLPPMNYVGGKAAIYIEPNNHQEAASKILDYLPTIETFKSESLLNSQRFSTEKMIAEYVTLYRQAIDEFKR</sequence>
<gene>
    <name evidence="4" type="ORF">KME60_00645</name>
</gene>
<reference evidence="4" key="1">
    <citation type="submission" date="2021-05" db="EMBL/GenBank/DDBJ databases">
        <authorList>
            <person name="Pietrasiak N."/>
            <person name="Ward R."/>
            <person name="Stajich J.E."/>
            <person name="Kurbessoian T."/>
        </authorList>
    </citation>
    <scope>NUCLEOTIDE SEQUENCE</scope>
    <source>
        <strain evidence="4">GSE-NOS-MK-12-04C</strain>
    </source>
</reference>
<dbReference type="EMBL" id="JAHHGZ010000001">
    <property type="protein sequence ID" value="MBW4665969.1"/>
    <property type="molecule type" value="Genomic_DNA"/>
</dbReference>
<accession>A0A951UQG7</accession>
<dbReference type="Pfam" id="PF13439">
    <property type="entry name" value="Glyco_transf_4"/>
    <property type="match status" value="1"/>
</dbReference>
<protein>
    <submittedName>
        <fullName evidence="4">Glycosyltransferase family 4 protein</fullName>
    </submittedName>
</protein>
<comment type="caution">
    <text evidence="4">The sequence shown here is derived from an EMBL/GenBank/DDBJ whole genome shotgun (WGS) entry which is preliminary data.</text>
</comment>
<dbReference type="InterPro" id="IPR028098">
    <property type="entry name" value="Glyco_trans_4-like_N"/>
</dbReference>
<dbReference type="Pfam" id="PF00534">
    <property type="entry name" value="Glycos_transf_1"/>
    <property type="match status" value="1"/>
</dbReference>